<dbReference type="PANTHER" id="PTHR42678">
    <property type="entry name" value="AMIDASE"/>
    <property type="match status" value="1"/>
</dbReference>
<dbReference type="OrthoDB" id="566138at2759"/>
<reference evidence="1" key="1">
    <citation type="submission" date="2021-03" db="EMBL/GenBank/DDBJ databases">
        <authorList>
            <person name="Tagirdzhanova G."/>
        </authorList>
    </citation>
    <scope>NUCLEOTIDE SEQUENCE</scope>
</reference>
<keyword evidence="2" id="KW-1185">Reference proteome</keyword>
<dbReference type="AlphaFoldDB" id="A0A8H3IAM1"/>
<dbReference type="InterPro" id="IPR036928">
    <property type="entry name" value="AS_sf"/>
</dbReference>
<accession>A0A8H3IAM1</accession>
<organism evidence="1 2">
    <name type="scientific">Alectoria fallacina</name>
    <dbReference type="NCBI Taxonomy" id="1903189"/>
    <lineage>
        <taxon>Eukaryota</taxon>
        <taxon>Fungi</taxon>
        <taxon>Dikarya</taxon>
        <taxon>Ascomycota</taxon>
        <taxon>Pezizomycotina</taxon>
        <taxon>Lecanoromycetes</taxon>
        <taxon>OSLEUM clade</taxon>
        <taxon>Lecanoromycetidae</taxon>
        <taxon>Lecanorales</taxon>
        <taxon>Lecanorineae</taxon>
        <taxon>Parmeliaceae</taxon>
        <taxon>Alectoria</taxon>
    </lineage>
</organism>
<gene>
    <name evidence="1" type="ORF">ALECFALPRED_001704</name>
</gene>
<name>A0A8H3IAM1_9LECA</name>
<comment type="caution">
    <text evidence="1">The sequence shown here is derived from an EMBL/GenBank/DDBJ whole genome shotgun (WGS) entry which is preliminary data.</text>
</comment>
<proteinExistence type="predicted"/>
<evidence type="ECO:0000313" key="2">
    <source>
        <dbReference type="Proteomes" id="UP000664203"/>
    </source>
</evidence>
<dbReference type="Gene3D" id="3.90.1300.10">
    <property type="entry name" value="Amidase signature (AS) domain"/>
    <property type="match status" value="1"/>
</dbReference>
<evidence type="ECO:0000313" key="1">
    <source>
        <dbReference type="EMBL" id="CAF9921067.1"/>
    </source>
</evidence>
<sequence length="119" mass="13758">MLRSLKTYLLTPKVHATVRTPAQYRQRHDRSQQDVPHPFRLEELKGLDLYEISVAEIQQGLTEGLFTSVDYVELCLRRIHSVNPYLECIIEVNPDAVKIAVELDDERRQVGEVFGLLLL</sequence>
<dbReference type="Proteomes" id="UP000664203">
    <property type="component" value="Unassembled WGS sequence"/>
</dbReference>
<dbReference type="EMBL" id="CAJPDR010000142">
    <property type="protein sequence ID" value="CAF9921067.1"/>
    <property type="molecule type" value="Genomic_DNA"/>
</dbReference>
<dbReference type="PANTHER" id="PTHR42678:SF34">
    <property type="entry name" value="OS04G0183300 PROTEIN"/>
    <property type="match status" value="1"/>
</dbReference>
<dbReference type="SUPFAM" id="SSF75304">
    <property type="entry name" value="Amidase signature (AS) enzymes"/>
    <property type="match status" value="1"/>
</dbReference>
<protein>
    <submittedName>
        <fullName evidence="1">Uncharacterized protein</fullName>
    </submittedName>
</protein>